<accession>A0A1V3KXA0</accession>
<reference evidence="3 4" key="1">
    <citation type="submission" date="2016-10" db="EMBL/GenBank/DDBJ databases">
        <title>Rodentibacter gen. nov. and new species.</title>
        <authorList>
            <person name="Christensen H."/>
        </authorList>
    </citation>
    <scope>NUCLEOTIDE SEQUENCE [LARGE SCALE GENOMIC DNA]</scope>
    <source>
        <strain evidence="3 4">Ac81</strain>
    </source>
</reference>
<organism evidence="3 4">
    <name type="scientific">Rodentibacter ratti</name>
    <dbReference type="NCBI Taxonomy" id="1906745"/>
    <lineage>
        <taxon>Bacteria</taxon>
        <taxon>Pseudomonadati</taxon>
        <taxon>Pseudomonadota</taxon>
        <taxon>Gammaproteobacteria</taxon>
        <taxon>Pasteurellales</taxon>
        <taxon>Pasteurellaceae</taxon>
        <taxon>Rodentibacter</taxon>
    </lineage>
</organism>
<dbReference type="Pfam" id="PF19933">
    <property type="entry name" value="DUF6396"/>
    <property type="match status" value="1"/>
</dbReference>
<feature type="chain" id="PRO_5012866858" description="DUF6396 domain-containing protein" evidence="1">
    <location>
        <begin position="22"/>
        <end position="345"/>
    </location>
</feature>
<proteinExistence type="predicted"/>
<dbReference type="SUPFAM" id="SSF81901">
    <property type="entry name" value="HCP-like"/>
    <property type="match status" value="1"/>
</dbReference>
<comment type="caution">
    <text evidence="3">The sequence shown here is derived from an EMBL/GenBank/DDBJ whole genome shotgun (WGS) entry which is preliminary data.</text>
</comment>
<protein>
    <recommendedName>
        <fullName evidence="2">DUF6396 domain-containing protein</fullName>
    </recommendedName>
</protein>
<dbReference type="Proteomes" id="UP000188573">
    <property type="component" value="Unassembled WGS sequence"/>
</dbReference>
<dbReference type="PROSITE" id="PS51257">
    <property type="entry name" value="PROKAR_LIPOPROTEIN"/>
    <property type="match status" value="1"/>
</dbReference>
<keyword evidence="1" id="KW-0732">Signal</keyword>
<sequence length="345" mass="39303">MPKISKILPLVVLLLTACHTAVSSHPTPNNTFENLTFECKHEVRPPLSPETQQLYNYAYYQDLHHMWGGKKGGELWKQMAVYYRIAAYNGDYKANIRLQYLLETGRVVPEKPQTELYHLNKELEKQLPATAMYKLYYHLGGNLGVSTEKGGKFAFLRKAADMGSRDAQFELGEILIGIQDKTTFEFRRSLREQLLTCSATQGGSDAAKWLGISYQGNKKYQQALETFHLGVKNGNRQSALGLYLAFDTDEVKKQTYLGVKPDPERSLRYKMIYQFMRTHEYLHATVPNLDQIVPLPPAKLPAWDGKIAFQRWYEGPPPAKPSDELMQKLAAQAGLDWQTGLPLKK</sequence>
<feature type="domain" description="DUF6396" evidence="2">
    <location>
        <begin position="238"/>
        <end position="343"/>
    </location>
</feature>
<dbReference type="Gene3D" id="1.25.40.10">
    <property type="entry name" value="Tetratricopeptide repeat domain"/>
    <property type="match status" value="1"/>
</dbReference>
<evidence type="ECO:0000256" key="1">
    <source>
        <dbReference type="SAM" id="SignalP"/>
    </source>
</evidence>
<feature type="signal peptide" evidence="1">
    <location>
        <begin position="1"/>
        <end position="21"/>
    </location>
</feature>
<dbReference type="AlphaFoldDB" id="A0A1V3KXA0"/>
<dbReference type="InterPro" id="IPR045653">
    <property type="entry name" value="DUF6396"/>
</dbReference>
<dbReference type="RefSeq" id="WP_077496911.1">
    <property type="nucleotide sequence ID" value="NZ_MLAG01000037.1"/>
</dbReference>
<evidence type="ECO:0000259" key="2">
    <source>
        <dbReference type="Pfam" id="PF19933"/>
    </source>
</evidence>
<evidence type="ECO:0000313" key="4">
    <source>
        <dbReference type="Proteomes" id="UP000188573"/>
    </source>
</evidence>
<keyword evidence="4" id="KW-1185">Reference proteome</keyword>
<evidence type="ECO:0000313" key="3">
    <source>
        <dbReference type="EMBL" id="OOF81938.1"/>
    </source>
</evidence>
<dbReference type="InterPro" id="IPR011990">
    <property type="entry name" value="TPR-like_helical_dom_sf"/>
</dbReference>
<gene>
    <name evidence="3" type="ORF">BKG92_07385</name>
</gene>
<name>A0A1V3KXA0_9PAST</name>
<dbReference type="EMBL" id="MLAG01000037">
    <property type="protein sequence ID" value="OOF81938.1"/>
    <property type="molecule type" value="Genomic_DNA"/>
</dbReference>